<dbReference type="PANTHER" id="PTHR42789">
    <property type="entry name" value="D-ISOMER SPECIFIC 2-HYDROXYACID DEHYDROGENASE FAMILY PROTEIN (AFU_ORTHOLOGUE AFUA_6G10090)"/>
    <property type="match status" value="1"/>
</dbReference>
<evidence type="ECO:0000256" key="2">
    <source>
        <dbReference type="ARBA" id="ARBA00023002"/>
    </source>
</evidence>
<dbReference type="RefSeq" id="XP_001330062.1">
    <property type="nucleotide sequence ID" value="XM_001330027.1"/>
</dbReference>
<evidence type="ECO:0000256" key="3">
    <source>
        <dbReference type="ARBA" id="ARBA00023027"/>
    </source>
</evidence>
<dbReference type="GO" id="GO:0047545">
    <property type="term" value="F:(S)-2-hydroxyglutarate dehydrogenase activity"/>
    <property type="evidence" value="ECO:0007669"/>
    <property type="project" value="UniProtKB-ARBA"/>
</dbReference>
<evidence type="ECO:0000313" key="7">
    <source>
        <dbReference type="EMBL" id="EAY01005.1"/>
    </source>
</evidence>
<keyword evidence="2 4" id="KW-0560">Oxidoreductase</keyword>
<dbReference type="KEGG" id="tva:4758829"/>
<protein>
    <submittedName>
        <fullName evidence="7">D-isomer specific 2-hydroxyacid dehydrogenase, putative</fullName>
    </submittedName>
</protein>
<dbReference type="OMA" id="ANTCTAR"/>
<evidence type="ECO:0000313" key="8">
    <source>
        <dbReference type="Proteomes" id="UP000001542"/>
    </source>
</evidence>
<evidence type="ECO:0000259" key="5">
    <source>
        <dbReference type="Pfam" id="PF00389"/>
    </source>
</evidence>
<dbReference type="STRING" id="5722.A2F266"/>
<feature type="domain" description="D-isomer specific 2-hydroxyacid dehydrogenase NAD-binding" evidence="6">
    <location>
        <begin position="107"/>
        <end position="285"/>
    </location>
</feature>
<dbReference type="SMR" id="A2F266"/>
<dbReference type="FunFam" id="3.40.50.720:FF:000041">
    <property type="entry name" value="D-3-phosphoglycerate dehydrogenase"/>
    <property type="match status" value="1"/>
</dbReference>
<feature type="domain" description="D-isomer specific 2-hydroxyacid dehydrogenase catalytic" evidence="5">
    <location>
        <begin position="4"/>
        <end position="318"/>
    </location>
</feature>
<evidence type="ECO:0000256" key="1">
    <source>
        <dbReference type="ARBA" id="ARBA00005854"/>
    </source>
</evidence>
<evidence type="ECO:0000256" key="4">
    <source>
        <dbReference type="RuleBase" id="RU003719"/>
    </source>
</evidence>
<reference evidence="7" key="1">
    <citation type="submission" date="2006-10" db="EMBL/GenBank/DDBJ databases">
        <authorList>
            <person name="Amadeo P."/>
            <person name="Zhao Q."/>
            <person name="Wortman J."/>
            <person name="Fraser-Liggett C."/>
            <person name="Carlton J."/>
        </authorList>
    </citation>
    <scope>NUCLEOTIDE SEQUENCE</scope>
    <source>
        <strain evidence="7">G3</strain>
    </source>
</reference>
<sequence>MVKILIADSLSPKAVEMLKAAGHEVRMDPSITEASLANEIADYNVLIVRSKVVNAAAIEAAKGLSLIIRAGAGVNTIDVNAASAKGVLVCNTPGMNNDAVAELAFGHIVCCDRCITTNTQHLRNGEWRKKLFLTCEGLRDRTLGIVGRGNIAKSMIRIAKGFMMNVVVWSRRFSPEEAKELGVEYAASLTELAAKSDVVSVHVAFNKTETFHLIGKEFFDAMKKKAIFINTSRGEVVDTQAMLAAIKEKGLKVGVDVFEGEPAGSMGDFPHKEVAEAVVSATCHIGASTEQAADRIANETVRVCNTFCSTGEALNCVNINAAPKADGVMTVRHTGVFAKIVACCEAHQAQIFSVSNTVLKGDKSQICTLRMSAPACFVEEVNKIEGVIGTSCAPLA</sequence>
<dbReference type="EMBL" id="DS113582">
    <property type="protein sequence ID" value="EAY01005.1"/>
    <property type="molecule type" value="Genomic_DNA"/>
</dbReference>
<dbReference type="InterPro" id="IPR036291">
    <property type="entry name" value="NAD(P)-bd_dom_sf"/>
</dbReference>
<dbReference type="GO" id="GO:0051287">
    <property type="term" value="F:NAD binding"/>
    <property type="evidence" value="ECO:0007669"/>
    <property type="project" value="InterPro"/>
</dbReference>
<evidence type="ECO:0000259" key="6">
    <source>
        <dbReference type="Pfam" id="PF02826"/>
    </source>
</evidence>
<dbReference type="InterPro" id="IPR050857">
    <property type="entry name" value="D-2-hydroxyacid_DH"/>
</dbReference>
<dbReference type="InterPro" id="IPR006139">
    <property type="entry name" value="D-isomer_2_OHA_DH_cat_dom"/>
</dbReference>
<dbReference type="AlphaFoldDB" id="A2F266"/>
<name>A2F266_TRIV3</name>
<dbReference type="InParanoid" id="A2F266"/>
<dbReference type="PANTHER" id="PTHR42789:SF1">
    <property type="entry name" value="D-ISOMER SPECIFIC 2-HYDROXYACID DEHYDROGENASE FAMILY PROTEIN (AFU_ORTHOLOGUE AFUA_6G10090)"/>
    <property type="match status" value="1"/>
</dbReference>
<dbReference type="GO" id="GO:0006564">
    <property type="term" value="P:L-serine biosynthetic process"/>
    <property type="evidence" value="ECO:0007669"/>
    <property type="project" value="UniProtKB-ARBA"/>
</dbReference>
<proteinExistence type="inferred from homology"/>
<dbReference type="InterPro" id="IPR029753">
    <property type="entry name" value="D-isomer_DH_CS"/>
</dbReference>
<dbReference type="VEuPathDB" id="TrichDB:TVAG_154750"/>
<dbReference type="Pfam" id="PF02826">
    <property type="entry name" value="2-Hacid_dh_C"/>
    <property type="match status" value="1"/>
</dbReference>
<dbReference type="Gene3D" id="3.40.50.720">
    <property type="entry name" value="NAD(P)-binding Rossmann-like Domain"/>
    <property type="match status" value="2"/>
</dbReference>
<dbReference type="VEuPathDB" id="TrichDB:TVAGG3_0163780"/>
<dbReference type="Proteomes" id="UP000001542">
    <property type="component" value="Unassembled WGS sequence"/>
</dbReference>
<dbReference type="eggNOG" id="KOG0068">
    <property type="taxonomic scope" value="Eukaryota"/>
</dbReference>
<organism evidence="7 8">
    <name type="scientific">Trichomonas vaginalis (strain ATCC PRA-98 / G3)</name>
    <dbReference type="NCBI Taxonomy" id="412133"/>
    <lineage>
        <taxon>Eukaryota</taxon>
        <taxon>Metamonada</taxon>
        <taxon>Parabasalia</taxon>
        <taxon>Trichomonadida</taxon>
        <taxon>Trichomonadidae</taxon>
        <taxon>Trichomonas</taxon>
    </lineage>
</organism>
<dbReference type="GO" id="GO:0004617">
    <property type="term" value="F:phosphoglycerate dehydrogenase activity"/>
    <property type="evidence" value="ECO:0000318"/>
    <property type="project" value="GO_Central"/>
</dbReference>
<keyword evidence="3" id="KW-0520">NAD</keyword>
<dbReference type="InterPro" id="IPR006140">
    <property type="entry name" value="D-isomer_DH_NAD-bd"/>
</dbReference>
<reference evidence="7" key="2">
    <citation type="journal article" date="2007" name="Science">
        <title>Draft genome sequence of the sexually transmitted pathogen Trichomonas vaginalis.</title>
        <authorList>
            <person name="Carlton J.M."/>
            <person name="Hirt R.P."/>
            <person name="Silva J.C."/>
            <person name="Delcher A.L."/>
            <person name="Schatz M."/>
            <person name="Zhao Q."/>
            <person name="Wortman J.R."/>
            <person name="Bidwell S.L."/>
            <person name="Alsmark U.C.M."/>
            <person name="Besteiro S."/>
            <person name="Sicheritz-Ponten T."/>
            <person name="Noel C.J."/>
            <person name="Dacks J.B."/>
            <person name="Foster P.G."/>
            <person name="Simillion C."/>
            <person name="Van de Peer Y."/>
            <person name="Miranda-Saavedra D."/>
            <person name="Barton G.J."/>
            <person name="Westrop G.D."/>
            <person name="Mueller S."/>
            <person name="Dessi D."/>
            <person name="Fiori P.L."/>
            <person name="Ren Q."/>
            <person name="Paulsen I."/>
            <person name="Zhang H."/>
            <person name="Bastida-Corcuera F.D."/>
            <person name="Simoes-Barbosa A."/>
            <person name="Brown M.T."/>
            <person name="Hayes R.D."/>
            <person name="Mukherjee M."/>
            <person name="Okumura C.Y."/>
            <person name="Schneider R."/>
            <person name="Smith A.J."/>
            <person name="Vanacova S."/>
            <person name="Villalvazo M."/>
            <person name="Haas B.J."/>
            <person name="Pertea M."/>
            <person name="Feldblyum T.V."/>
            <person name="Utterback T.R."/>
            <person name="Shu C.L."/>
            <person name="Osoegawa K."/>
            <person name="de Jong P.J."/>
            <person name="Hrdy I."/>
            <person name="Horvathova L."/>
            <person name="Zubacova Z."/>
            <person name="Dolezal P."/>
            <person name="Malik S.B."/>
            <person name="Logsdon J.M. Jr."/>
            <person name="Henze K."/>
            <person name="Gupta A."/>
            <person name="Wang C.C."/>
            <person name="Dunne R.L."/>
            <person name="Upcroft J.A."/>
            <person name="Upcroft P."/>
            <person name="White O."/>
            <person name="Salzberg S.L."/>
            <person name="Tang P."/>
            <person name="Chiu C.-H."/>
            <person name="Lee Y.-S."/>
            <person name="Embley T.M."/>
            <person name="Coombs G.H."/>
            <person name="Mottram J.C."/>
            <person name="Tachezy J."/>
            <person name="Fraser-Liggett C.M."/>
            <person name="Johnson P.J."/>
        </authorList>
    </citation>
    <scope>NUCLEOTIDE SEQUENCE [LARGE SCALE GENOMIC DNA]</scope>
    <source>
        <strain evidence="7">G3</strain>
    </source>
</reference>
<keyword evidence="8" id="KW-1185">Reference proteome</keyword>
<comment type="similarity">
    <text evidence="1 4">Belongs to the D-isomer specific 2-hydroxyacid dehydrogenase family.</text>
</comment>
<dbReference type="SUPFAM" id="SSF51735">
    <property type="entry name" value="NAD(P)-binding Rossmann-fold domains"/>
    <property type="match status" value="1"/>
</dbReference>
<dbReference type="Pfam" id="PF00389">
    <property type="entry name" value="2-Hacid_dh"/>
    <property type="match status" value="1"/>
</dbReference>
<dbReference type="PROSITE" id="PS00671">
    <property type="entry name" value="D_2_HYDROXYACID_DH_3"/>
    <property type="match status" value="1"/>
</dbReference>
<accession>A2F266</accession>
<dbReference type="FunCoup" id="A2F266">
    <property type="interactions" value="323"/>
</dbReference>
<dbReference type="SUPFAM" id="SSF52283">
    <property type="entry name" value="Formate/glycerate dehydrogenase catalytic domain-like"/>
    <property type="match status" value="1"/>
</dbReference>
<dbReference type="OrthoDB" id="298012at2759"/>
<gene>
    <name evidence="7" type="ORF">TVAG_154750</name>
</gene>